<accession>A0A562KL41</accession>
<dbReference type="InterPro" id="IPR036282">
    <property type="entry name" value="Glutathione-S-Trfase_C_sf"/>
</dbReference>
<proteinExistence type="predicted"/>
<gene>
    <name evidence="2" type="ORF">IQ35_01040</name>
</gene>
<dbReference type="Gene3D" id="3.40.30.10">
    <property type="entry name" value="Glutaredoxin"/>
    <property type="match status" value="1"/>
</dbReference>
<dbReference type="GO" id="GO:0016740">
    <property type="term" value="F:transferase activity"/>
    <property type="evidence" value="ECO:0007669"/>
    <property type="project" value="UniProtKB-KW"/>
</dbReference>
<organism evidence="2 3">
    <name type="scientific">Sphingobium wenxiniae (strain DSM 21828 / CGMCC 1.7748 / JZ-1)</name>
    <dbReference type="NCBI Taxonomy" id="595605"/>
    <lineage>
        <taxon>Bacteria</taxon>
        <taxon>Pseudomonadati</taxon>
        <taxon>Pseudomonadota</taxon>
        <taxon>Alphaproteobacteria</taxon>
        <taxon>Sphingomonadales</taxon>
        <taxon>Sphingomonadaceae</taxon>
        <taxon>Sphingobium</taxon>
    </lineage>
</organism>
<sequence length="219" mass="23929">MPDICLFHMPGACSGVAMIALEEAGLDYEDRVINIFAGEQRSASYLSVNPKGKVPALRFDGCLITEGAGILIFIDEQYPEARLLPSGNAAQKAQYRSDLIWCSNTLHPLARSIMMPDRIAPGAPESARAVAIEQLRDILASSSGRFPEWWNGRDWSITDAYVAWCLGLAVLGGFDLASFPEVQSYLERAGRRESARRARSRERAALADAGIQLPPGFSL</sequence>
<name>A0A562KL41_SPHWJ</name>
<dbReference type="PANTHER" id="PTHR44051">
    <property type="entry name" value="GLUTATHIONE S-TRANSFERASE-RELATED"/>
    <property type="match status" value="1"/>
</dbReference>
<dbReference type="SFLD" id="SFLDG00358">
    <property type="entry name" value="Main_(cytGST)"/>
    <property type="match status" value="1"/>
</dbReference>
<evidence type="ECO:0000313" key="2">
    <source>
        <dbReference type="EMBL" id="TWH95953.1"/>
    </source>
</evidence>
<keyword evidence="2" id="KW-0808">Transferase</keyword>
<reference evidence="2 3" key="1">
    <citation type="journal article" date="2015" name="Stand. Genomic Sci.">
        <title>Genomic Encyclopedia of Bacterial and Archaeal Type Strains, Phase III: the genomes of soil and plant-associated and newly described type strains.</title>
        <authorList>
            <person name="Whitman W.B."/>
            <person name="Woyke T."/>
            <person name="Klenk H.P."/>
            <person name="Zhou Y."/>
            <person name="Lilburn T.G."/>
            <person name="Beck B.J."/>
            <person name="De Vos P."/>
            <person name="Vandamme P."/>
            <person name="Eisen J.A."/>
            <person name="Garrity G."/>
            <person name="Hugenholtz P."/>
            <person name="Kyrpides N.C."/>
        </authorList>
    </citation>
    <scope>NUCLEOTIDE SEQUENCE [LARGE SCALE GENOMIC DNA]</scope>
    <source>
        <strain evidence="2 3">CGMCC 1.7748</strain>
    </source>
</reference>
<dbReference type="Pfam" id="PF02798">
    <property type="entry name" value="GST_N"/>
    <property type="match status" value="1"/>
</dbReference>
<protein>
    <submittedName>
        <fullName evidence="2">Glutathione S-transferase</fullName>
    </submittedName>
</protein>
<feature type="domain" description="GST N-terminal" evidence="1">
    <location>
        <begin position="1"/>
        <end position="82"/>
    </location>
</feature>
<dbReference type="InterPro" id="IPR040079">
    <property type="entry name" value="Glutathione_S-Trfase"/>
</dbReference>
<dbReference type="InterPro" id="IPR004045">
    <property type="entry name" value="Glutathione_S-Trfase_N"/>
</dbReference>
<dbReference type="Gene3D" id="1.20.1050.10">
    <property type="match status" value="1"/>
</dbReference>
<evidence type="ECO:0000313" key="3">
    <source>
        <dbReference type="Proteomes" id="UP000316624"/>
    </source>
</evidence>
<keyword evidence="3" id="KW-1185">Reference proteome</keyword>
<dbReference type="CDD" id="cd03057">
    <property type="entry name" value="GST_N_Beta"/>
    <property type="match status" value="1"/>
</dbReference>
<dbReference type="EMBL" id="VLKK01000003">
    <property type="protein sequence ID" value="TWH95953.1"/>
    <property type="molecule type" value="Genomic_DNA"/>
</dbReference>
<dbReference type="SUPFAM" id="SSF47616">
    <property type="entry name" value="GST C-terminal domain-like"/>
    <property type="match status" value="1"/>
</dbReference>
<comment type="caution">
    <text evidence="2">The sequence shown here is derived from an EMBL/GenBank/DDBJ whole genome shotgun (WGS) entry which is preliminary data.</text>
</comment>
<dbReference type="PROSITE" id="PS50404">
    <property type="entry name" value="GST_NTER"/>
    <property type="match status" value="1"/>
</dbReference>
<dbReference type="PANTHER" id="PTHR44051:SF8">
    <property type="entry name" value="GLUTATHIONE S-TRANSFERASE GSTA"/>
    <property type="match status" value="1"/>
</dbReference>
<evidence type="ECO:0000259" key="1">
    <source>
        <dbReference type="PROSITE" id="PS50404"/>
    </source>
</evidence>
<dbReference type="AlphaFoldDB" id="A0A562KL41"/>
<dbReference type="SUPFAM" id="SSF52833">
    <property type="entry name" value="Thioredoxin-like"/>
    <property type="match status" value="1"/>
</dbReference>
<dbReference type="RefSeq" id="WP_148648529.1">
    <property type="nucleotide sequence ID" value="NZ_JACIIY010000005.1"/>
</dbReference>
<dbReference type="Proteomes" id="UP000316624">
    <property type="component" value="Unassembled WGS sequence"/>
</dbReference>
<dbReference type="InterPro" id="IPR036249">
    <property type="entry name" value="Thioredoxin-like_sf"/>
</dbReference>
<dbReference type="SFLD" id="SFLDS00019">
    <property type="entry name" value="Glutathione_Transferase_(cytos"/>
    <property type="match status" value="1"/>
</dbReference>